<evidence type="ECO:0000313" key="1">
    <source>
        <dbReference type="EMBL" id="WNF31115.1"/>
    </source>
</evidence>
<dbReference type="EMBL" id="CP134500">
    <property type="protein sequence ID" value="WNF31115.1"/>
    <property type="molecule type" value="Genomic_DNA"/>
</dbReference>
<protein>
    <submittedName>
        <fullName evidence="1">Uncharacterized protein</fullName>
    </submittedName>
</protein>
<proteinExistence type="predicted"/>
<reference evidence="1 2" key="1">
    <citation type="submission" date="2023-09" db="EMBL/GenBank/DDBJ databases">
        <title>Genome completion map analysis of the actinomycetes C11-1.</title>
        <authorList>
            <person name="Qin P."/>
            <person name="Guan P."/>
        </authorList>
    </citation>
    <scope>NUCLEOTIDE SEQUENCE [LARGE SCALE GENOMIC DNA]</scope>
    <source>
        <strain evidence="1 2">C11-1</strain>
    </source>
</reference>
<name>A0ABY9W4M1_9ACTN</name>
<accession>A0ABY9W4M1</accession>
<organism evidence="1 2">
    <name type="scientific">Streptomyces durocortorensis</name>
    <dbReference type="NCBI Taxonomy" id="2811104"/>
    <lineage>
        <taxon>Bacteria</taxon>
        <taxon>Bacillati</taxon>
        <taxon>Actinomycetota</taxon>
        <taxon>Actinomycetes</taxon>
        <taxon>Kitasatosporales</taxon>
        <taxon>Streptomycetaceae</taxon>
        <taxon>Streptomyces</taxon>
    </lineage>
</organism>
<sequence length="84" mass="9265">MTTATEKRAPEDIARRVARNAIPDVNEALELMKLQGPVQVGDVKDCHGTVLITLRSGDAYEFARWVCTRAARKEAQQTSARSHG</sequence>
<evidence type="ECO:0000313" key="2">
    <source>
        <dbReference type="Proteomes" id="UP001303236"/>
    </source>
</evidence>
<dbReference type="Proteomes" id="UP001303236">
    <property type="component" value="Chromosome"/>
</dbReference>
<gene>
    <name evidence="1" type="ORF">RI138_32220</name>
</gene>
<keyword evidence="2" id="KW-1185">Reference proteome</keyword>